<dbReference type="HAMAP" id="MF_01844">
    <property type="entry name" value="NhaA"/>
    <property type="match status" value="1"/>
</dbReference>
<proteinExistence type="inferred from homology"/>
<dbReference type="EMBL" id="QQBB01000013">
    <property type="protein sequence ID" value="RDI53617.1"/>
    <property type="molecule type" value="Genomic_DNA"/>
</dbReference>
<comment type="similarity">
    <text evidence="6">Belongs to the NhaA Na(+)/H(+) (TC 2.A.33) antiporter family.</text>
</comment>
<dbReference type="NCBIfam" id="NF007112">
    <property type="entry name" value="PRK09561.1"/>
    <property type="match status" value="1"/>
</dbReference>
<dbReference type="GO" id="GO:0005886">
    <property type="term" value="C:plasma membrane"/>
    <property type="evidence" value="ECO:0007669"/>
    <property type="project" value="UniProtKB-SubCell"/>
</dbReference>
<dbReference type="Proteomes" id="UP000254925">
    <property type="component" value="Unassembled WGS sequence"/>
</dbReference>
<protein>
    <recommendedName>
        <fullName evidence="6">Na(+)/H(+) antiporter NhaA</fullName>
    </recommendedName>
    <alternativeName>
        <fullName evidence="6">Sodium/proton antiporter NhaA</fullName>
    </alternativeName>
</protein>
<dbReference type="PANTHER" id="PTHR30341">
    <property type="entry name" value="SODIUM ION/PROTON ANTIPORTER NHAA-RELATED"/>
    <property type="match status" value="1"/>
</dbReference>
<dbReference type="InterPro" id="IPR023171">
    <property type="entry name" value="Na/H_antiporter_dom_sf"/>
</dbReference>
<keyword evidence="4 6" id="KW-1133">Transmembrane helix</keyword>
<evidence type="ECO:0000256" key="4">
    <source>
        <dbReference type="ARBA" id="ARBA00022989"/>
    </source>
</evidence>
<gene>
    <name evidence="6" type="primary">nhaA</name>
    <name evidence="7" type="ORF">DES45_11338</name>
</gene>
<keyword evidence="6" id="KW-0050">Antiport</keyword>
<feature type="transmembrane region" description="Helical" evidence="6">
    <location>
        <begin position="126"/>
        <end position="144"/>
    </location>
</feature>
<sequence>MHALTPRPRSALRTFLNNEASGGLVLMGAAALALVLANSPLSGAYFGILKTYVFGLSVLHWVNDALMAVFFLLVGFEIKREMLDGQLSTWPRRALPGIAALGGMIVPAAIYLAFNGGPDGHPRGWAIPSATDIAFALGVLSLLGPRVPISLKVFLTALAILDDLGAVLIIAVFYTGDLNLVALGGAAFVLVLLNGLNRAGFADVKPYLLLGIVLWVLVLMSGIHATLAGVALALTIPLRVSPGKPEDATSPLHRLEHALQPWVAFLIVPIFGFANAGVSFAGMTFGSILNPVPLGIALGLFIGKQVGVFAFSWVVIRLDWADLPANATWPQFYGVALLCGIGFTMSLFIGLLAFPTSAELQDATKLGVLLGSGLSAGIGAVLLRLAKPERTPEAVPH</sequence>
<feature type="transmembrane region" description="Helical" evidence="6">
    <location>
        <begin position="262"/>
        <end position="282"/>
    </location>
</feature>
<evidence type="ECO:0000256" key="1">
    <source>
        <dbReference type="ARBA" id="ARBA00004429"/>
    </source>
</evidence>
<feature type="transmembrane region" description="Helical" evidence="6">
    <location>
        <begin position="52"/>
        <end position="74"/>
    </location>
</feature>
<dbReference type="AlphaFoldDB" id="A0A370H9X9"/>
<feature type="transmembrane region" description="Helical" evidence="6">
    <location>
        <begin position="366"/>
        <end position="386"/>
    </location>
</feature>
<dbReference type="RefSeq" id="WP_114772636.1">
    <property type="nucleotide sequence ID" value="NZ_QQBB01000013.1"/>
</dbReference>
<feature type="transmembrane region" description="Helical" evidence="6">
    <location>
        <begin position="94"/>
        <end position="114"/>
    </location>
</feature>
<dbReference type="Gene3D" id="1.20.1530.10">
    <property type="entry name" value="Na+/H+ antiporter like domain"/>
    <property type="match status" value="1"/>
</dbReference>
<reference evidence="7 8" key="1">
    <citation type="submission" date="2018-07" db="EMBL/GenBank/DDBJ databases">
        <title>Genomic Encyclopedia of Type Strains, Phase IV (KMG-IV): sequencing the most valuable type-strain genomes for metagenomic binning, comparative biology and taxonomic classification.</title>
        <authorList>
            <person name="Goeker M."/>
        </authorList>
    </citation>
    <scope>NUCLEOTIDE SEQUENCE [LARGE SCALE GENOMIC DNA]</scope>
    <source>
        <strain evidence="7 8">DSM 14364</strain>
    </source>
</reference>
<feature type="transmembrane region" description="Helical" evidence="6">
    <location>
        <begin position="294"/>
        <end position="316"/>
    </location>
</feature>
<dbReference type="InterPro" id="IPR004670">
    <property type="entry name" value="NhaA"/>
</dbReference>
<dbReference type="OrthoDB" id="9808135at2"/>
<dbReference type="NCBIfam" id="NF007111">
    <property type="entry name" value="PRK09560.1"/>
    <property type="match status" value="1"/>
</dbReference>
<feature type="transmembrane region" description="Helical" evidence="6">
    <location>
        <begin position="153"/>
        <end position="174"/>
    </location>
</feature>
<keyword evidence="2 6" id="KW-1003">Cell membrane</keyword>
<feature type="transmembrane region" description="Helical" evidence="6">
    <location>
        <begin position="208"/>
        <end position="236"/>
    </location>
</feature>
<evidence type="ECO:0000313" key="7">
    <source>
        <dbReference type="EMBL" id="RDI53617.1"/>
    </source>
</evidence>
<evidence type="ECO:0000256" key="3">
    <source>
        <dbReference type="ARBA" id="ARBA00022692"/>
    </source>
</evidence>
<organism evidence="7 8">
    <name type="scientific">Microvirga subterranea</name>
    <dbReference type="NCBI Taxonomy" id="186651"/>
    <lineage>
        <taxon>Bacteria</taxon>
        <taxon>Pseudomonadati</taxon>
        <taxon>Pseudomonadota</taxon>
        <taxon>Alphaproteobacteria</taxon>
        <taxon>Hyphomicrobiales</taxon>
        <taxon>Methylobacteriaceae</taxon>
        <taxon>Microvirga</taxon>
    </lineage>
</organism>
<keyword evidence="8" id="KW-1185">Reference proteome</keyword>
<dbReference type="GO" id="GO:0015385">
    <property type="term" value="F:sodium:proton antiporter activity"/>
    <property type="evidence" value="ECO:0007669"/>
    <property type="project" value="UniProtKB-UniRule"/>
</dbReference>
<accession>A0A370H9X9</accession>
<comment type="function">
    <text evidence="6">Na(+)/H(+) antiporter that extrudes sodium in exchange for external protons.</text>
</comment>
<comment type="caution">
    <text evidence="7">The sequence shown here is derived from an EMBL/GenBank/DDBJ whole genome shotgun (WGS) entry which is preliminary data.</text>
</comment>
<dbReference type="PANTHER" id="PTHR30341:SF0">
    <property type="entry name" value="NA(+)_H(+) ANTIPORTER NHAA"/>
    <property type="match status" value="1"/>
</dbReference>
<name>A0A370H9X9_9HYPH</name>
<evidence type="ECO:0000313" key="8">
    <source>
        <dbReference type="Proteomes" id="UP000254925"/>
    </source>
</evidence>
<keyword evidence="6" id="KW-0813">Transport</keyword>
<evidence type="ECO:0000256" key="5">
    <source>
        <dbReference type="ARBA" id="ARBA00023136"/>
    </source>
</evidence>
<feature type="transmembrane region" description="Helical" evidence="6">
    <location>
        <begin position="21"/>
        <end position="46"/>
    </location>
</feature>
<keyword evidence="6" id="KW-0915">Sodium</keyword>
<keyword evidence="5 6" id="KW-0472">Membrane</keyword>
<comment type="subcellular location">
    <subcellularLocation>
        <location evidence="1">Cell inner membrane</location>
        <topology evidence="1">Multi-pass membrane protein</topology>
    </subcellularLocation>
    <subcellularLocation>
        <location evidence="6">Cell membrane</location>
        <topology evidence="6">Multi-pass membrane protein</topology>
    </subcellularLocation>
</comment>
<evidence type="ECO:0000256" key="2">
    <source>
        <dbReference type="ARBA" id="ARBA00022475"/>
    </source>
</evidence>
<dbReference type="Pfam" id="PF06965">
    <property type="entry name" value="Na_H_antiport_1"/>
    <property type="match status" value="1"/>
</dbReference>
<feature type="transmembrane region" description="Helical" evidence="6">
    <location>
        <begin position="180"/>
        <end position="196"/>
    </location>
</feature>
<keyword evidence="6" id="KW-0739">Sodium transport</keyword>
<evidence type="ECO:0000256" key="6">
    <source>
        <dbReference type="HAMAP-Rule" id="MF_01844"/>
    </source>
</evidence>
<dbReference type="GO" id="GO:0006885">
    <property type="term" value="P:regulation of pH"/>
    <property type="evidence" value="ECO:0007669"/>
    <property type="project" value="UniProtKB-UniRule"/>
</dbReference>
<keyword evidence="6" id="KW-0406">Ion transport</keyword>
<comment type="catalytic activity">
    <reaction evidence="6">
        <text>Na(+)(in) + 2 H(+)(out) = Na(+)(out) + 2 H(+)(in)</text>
        <dbReference type="Rhea" id="RHEA:29251"/>
        <dbReference type="ChEBI" id="CHEBI:15378"/>
        <dbReference type="ChEBI" id="CHEBI:29101"/>
    </reaction>
</comment>
<keyword evidence="3 6" id="KW-0812">Transmembrane</keyword>
<feature type="transmembrane region" description="Helical" evidence="6">
    <location>
        <begin position="332"/>
        <end position="354"/>
    </location>
</feature>
<dbReference type="NCBIfam" id="TIGR00773">
    <property type="entry name" value="NhaA"/>
    <property type="match status" value="1"/>
</dbReference>